<evidence type="ECO:0000313" key="1">
    <source>
        <dbReference type="EMBL" id="VFU13204.1"/>
    </source>
</evidence>
<name>A0A485LYT5_9ZZZZ</name>
<sequence>MEELLHKHKQDAEMLLNKLYDNINNHIDSLKEEFFREISDSLTGLEQVFTAAGKPYTEGDLIGSSHPA</sequence>
<accession>A0A485LYT5</accession>
<reference evidence="1" key="1">
    <citation type="submission" date="2019-03" db="EMBL/GenBank/DDBJ databases">
        <authorList>
            <person name="Hao L."/>
        </authorList>
    </citation>
    <scope>NUCLEOTIDE SEQUENCE</scope>
</reference>
<gene>
    <name evidence="1" type="ORF">SCFA_2070002</name>
</gene>
<organism evidence="1">
    <name type="scientific">anaerobic digester metagenome</name>
    <dbReference type="NCBI Taxonomy" id="1263854"/>
    <lineage>
        <taxon>unclassified sequences</taxon>
        <taxon>metagenomes</taxon>
        <taxon>ecological metagenomes</taxon>
    </lineage>
</organism>
<dbReference type="EMBL" id="CAADRN010000121">
    <property type="protein sequence ID" value="VFU13204.1"/>
    <property type="molecule type" value="Genomic_DNA"/>
</dbReference>
<proteinExistence type="predicted"/>
<protein>
    <submittedName>
        <fullName evidence="1">DivIVA protein</fullName>
    </submittedName>
</protein>
<dbReference type="AlphaFoldDB" id="A0A485LYT5"/>